<keyword evidence="3" id="KW-0813">Transport</keyword>
<dbReference type="GO" id="GO:0016020">
    <property type="term" value="C:membrane"/>
    <property type="evidence" value="ECO:0007669"/>
    <property type="project" value="UniProtKB-SubCell"/>
</dbReference>
<reference evidence="19 20" key="1">
    <citation type="submission" date="2024-07" db="EMBL/GenBank/DDBJ databases">
        <title>Chromosome-level genome assembly of the water stick insect Ranatra chinensis (Heteroptera: Nepidae).</title>
        <authorList>
            <person name="Liu X."/>
        </authorList>
    </citation>
    <scope>NUCLEOTIDE SEQUENCE [LARGE SCALE GENOMIC DNA]</scope>
    <source>
        <strain evidence="19">Cailab_2021Rc</strain>
        <tissue evidence="19">Muscle</tissue>
    </source>
</reference>
<evidence type="ECO:0000256" key="11">
    <source>
        <dbReference type="ARBA" id="ARBA00022958"/>
    </source>
</evidence>
<feature type="transmembrane region" description="Helical" evidence="17">
    <location>
        <begin position="37"/>
        <end position="60"/>
    </location>
</feature>
<evidence type="ECO:0000256" key="17">
    <source>
        <dbReference type="SAM" id="Phobius"/>
    </source>
</evidence>
<keyword evidence="14" id="KW-0406">Ion transport</keyword>
<evidence type="ECO:0000256" key="8">
    <source>
        <dbReference type="ARBA" id="ARBA00022729"/>
    </source>
</evidence>
<evidence type="ECO:0000256" key="1">
    <source>
        <dbReference type="ARBA" id="ARBA00004141"/>
    </source>
</evidence>
<keyword evidence="9" id="KW-0106">Calcium</keyword>
<dbReference type="InterPro" id="IPR004481">
    <property type="entry name" value="K/Na/Ca-exchanger"/>
</dbReference>
<evidence type="ECO:0000256" key="5">
    <source>
        <dbReference type="ARBA" id="ARBA00022538"/>
    </source>
</evidence>
<dbReference type="Pfam" id="PF01699">
    <property type="entry name" value="Na_Ca_ex"/>
    <property type="match status" value="1"/>
</dbReference>
<evidence type="ECO:0000256" key="12">
    <source>
        <dbReference type="ARBA" id="ARBA00022989"/>
    </source>
</evidence>
<evidence type="ECO:0000256" key="4">
    <source>
        <dbReference type="ARBA" id="ARBA00022449"/>
    </source>
</evidence>
<evidence type="ECO:0000256" key="6">
    <source>
        <dbReference type="ARBA" id="ARBA00022568"/>
    </source>
</evidence>
<dbReference type="EMBL" id="JBFDAA010000017">
    <property type="protein sequence ID" value="KAL1116889.1"/>
    <property type="molecule type" value="Genomic_DNA"/>
</dbReference>
<accession>A0ABD0Y076</accession>
<dbReference type="GO" id="GO:0006816">
    <property type="term" value="P:calcium ion transport"/>
    <property type="evidence" value="ECO:0007669"/>
    <property type="project" value="UniProtKB-KW"/>
</dbReference>
<feature type="domain" description="Sodium/calcium exchanger membrane region" evidence="18">
    <location>
        <begin position="3"/>
        <end position="141"/>
    </location>
</feature>
<protein>
    <recommendedName>
        <fullName evidence="18">Sodium/calcium exchanger membrane region domain-containing protein</fullName>
    </recommendedName>
</protein>
<comment type="caution">
    <text evidence="19">The sequence shown here is derived from an EMBL/GenBank/DDBJ whole genome shotgun (WGS) entry which is preliminary data.</text>
</comment>
<sequence length="176" mass="19499">MYALAFFMCLAWTALISYVVAWMITIAGYTLNIPDSLMGLTFIAIGMNVPEVASSVIVASQGHGTMALSNSLGSNTFDILICLGLPWLVKAAYFPSVEEGHYVEINSRGLGYSSYLLLATLLLLYTTLACNKFTINRTVSLSQWRTSINGALFNLYHFYIEPGSYINKHNFFHKAL</sequence>
<dbReference type="GO" id="GO:0006813">
    <property type="term" value="P:potassium ion transport"/>
    <property type="evidence" value="ECO:0007669"/>
    <property type="project" value="UniProtKB-KW"/>
</dbReference>
<keyword evidence="6" id="KW-0109">Calcium transport</keyword>
<keyword evidence="8" id="KW-0732">Signal</keyword>
<keyword evidence="10" id="KW-0769">Symport</keyword>
<dbReference type="GO" id="GO:0015297">
    <property type="term" value="F:antiporter activity"/>
    <property type="evidence" value="ECO:0007669"/>
    <property type="project" value="UniProtKB-KW"/>
</dbReference>
<keyword evidence="5" id="KW-0633">Potassium transport</keyword>
<evidence type="ECO:0000256" key="14">
    <source>
        <dbReference type="ARBA" id="ARBA00023065"/>
    </source>
</evidence>
<keyword evidence="11" id="KW-0630">Potassium</keyword>
<comment type="subcellular location">
    <subcellularLocation>
        <location evidence="1">Membrane</location>
        <topology evidence="1">Multi-pass membrane protein</topology>
    </subcellularLocation>
</comment>
<dbReference type="GO" id="GO:0006814">
    <property type="term" value="P:sodium ion transport"/>
    <property type="evidence" value="ECO:0007669"/>
    <property type="project" value="UniProtKB-KW"/>
</dbReference>
<dbReference type="FunFam" id="1.20.1420.30:FF:000009">
    <property type="entry name" value="sodium/potassium/calcium exchanger 5 isoform X2"/>
    <property type="match status" value="1"/>
</dbReference>
<comment type="similarity">
    <text evidence="2">Belongs to the Ca(2+):cation antiporter (CaCA) (TC 2.A.19) family. SLC24A subfamily.</text>
</comment>
<dbReference type="AlphaFoldDB" id="A0ABD0Y076"/>
<evidence type="ECO:0000256" key="2">
    <source>
        <dbReference type="ARBA" id="ARBA00005364"/>
    </source>
</evidence>
<keyword evidence="15 17" id="KW-0472">Membrane</keyword>
<keyword evidence="13" id="KW-0915">Sodium</keyword>
<keyword evidence="16" id="KW-0739">Sodium transport</keyword>
<dbReference type="PANTHER" id="PTHR10846:SF73">
    <property type="entry name" value="SODIUM_CALCIUM EXCHANGER MEMBRANE REGION DOMAIN-CONTAINING PROTEIN"/>
    <property type="match status" value="1"/>
</dbReference>
<keyword evidence="4" id="KW-0050">Antiport</keyword>
<feature type="transmembrane region" description="Helical" evidence="17">
    <location>
        <begin position="72"/>
        <end position="89"/>
    </location>
</feature>
<evidence type="ECO:0000256" key="15">
    <source>
        <dbReference type="ARBA" id="ARBA00023136"/>
    </source>
</evidence>
<dbReference type="GO" id="GO:0015293">
    <property type="term" value="F:symporter activity"/>
    <property type="evidence" value="ECO:0007669"/>
    <property type="project" value="UniProtKB-KW"/>
</dbReference>
<dbReference type="InterPro" id="IPR044880">
    <property type="entry name" value="NCX_ion-bd_dom_sf"/>
</dbReference>
<evidence type="ECO:0000256" key="3">
    <source>
        <dbReference type="ARBA" id="ARBA00022448"/>
    </source>
</evidence>
<organism evidence="19 20">
    <name type="scientific">Ranatra chinensis</name>
    <dbReference type="NCBI Taxonomy" id="642074"/>
    <lineage>
        <taxon>Eukaryota</taxon>
        <taxon>Metazoa</taxon>
        <taxon>Ecdysozoa</taxon>
        <taxon>Arthropoda</taxon>
        <taxon>Hexapoda</taxon>
        <taxon>Insecta</taxon>
        <taxon>Pterygota</taxon>
        <taxon>Neoptera</taxon>
        <taxon>Paraneoptera</taxon>
        <taxon>Hemiptera</taxon>
        <taxon>Heteroptera</taxon>
        <taxon>Panheteroptera</taxon>
        <taxon>Nepomorpha</taxon>
        <taxon>Nepidae</taxon>
        <taxon>Ranatrinae</taxon>
        <taxon>Ranatra</taxon>
    </lineage>
</organism>
<keyword evidence="12 17" id="KW-1133">Transmembrane helix</keyword>
<dbReference type="Proteomes" id="UP001558652">
    <property type="component" value="Unassembled WGS sequence"/>
</dbReference>
<dbReference type="InterPro" id="IPR004837">
    <property type="entry name" value="NaCa_Exmemb"/>
</dbReference>
<evidence type="ECO:0000256" key="7">
    <source>
        <dbReference type="ARBA" id="ARBA00022692"/>
    </source>
</evidence>
<gene>
    <name evidence="19" type="ORF">AAG570_005358</name>
</gene>
<evidence type="ECO:0000256" key="9">
    <source>
        <dbReference type="ARBA" id="ARBA00022837"/>
    </source>
</evidence>
<evidence type="ECO:0000256" key="16">
    <source>
        <dbReference type="ARBA" id="ARBA00023201"/>
    </source>
</evidence>
<evidence type="ECO:0000259" key="18">
    <source>
        <dbReference type="Pfam" id="PF01699"/>
    </source>
</evidence>
<evidence type="ECO:0000313" key="20">
    <source>
        <dbReference type="Proteomes" id="UP001558652"/>
    </source>
</evidence>
<feature type="transmembrane region" description="Helical" evidence="17">
    <location>
        <begin position="109"/>
        <end position="128"/>
    </location>
</feature>
<keyword evidence="20" id="KW-1185">Reference proteome</keyword>
<keyword evidence="7 17" id="KW-0812">Transmembrane</keyword>
<dbReference type="PANTHER" id="PTHR10846">
    <property type="entry name" value="SODIUM/POTASSIUM/CALCIUM EXCHANGER"/>
    <property type="match status" value="1"/>
</dbReference>
<evidence type="ECO:0000313" key="19">
    <source>
        <dbReference type="EMBL" id="KAL1116889.1"/>
    </source>
</evidence>
<evidence type="ECO:0000256" key="10">
    <source>
        <dbReference type="ARBA" id="ARBA00022847"/>
    </source>
</evidence>
<dbReference type="Gene3D" id="1.20.1420.30">
    <property type="entry name" value="NCX, central ion-binding region"/>
    <property type="match status" value="1"/>
</dbReference>
<proteinExistence type="inferred from homology"/>
<name>A0ABD0Y076_9HEMI</name>
<evidence type="ECO:0000256" key="13">
    <source>
        <dbReference type="ARBA" id="ARBA00023053"/>
    </source>
</evidence>